<dbReference type="Gene3D" id="1.25.40.20">
    <property type="entry name" value="Ankyrin repeat-containing domain"/>
    <property type="match status" value="1"/>
</dbReference>
<reference evidence="11" key="1">
    <citation type="journal article" date="2018" name="Gigascience">
        <title>Genome assembly of the Pink Ipe (Handroanthus impetiginosus, Bignoniaceae), a highly valued, ecologically keystone Neotropical timber forest tree.</title>
        <authorList>
            <person name="Silva-Junior O.B."/>
            <person name="Grattapaglia D."/>
            <person name="Novaes E."/>
            <person name="Collevatti R.G."/>
        </authorList>
    </citation>
    <scope>NUCLEOTIDE SEQUENCE [LARGE SCALE GENOMIC DNA]</scope>
    <source>
        <strain evidence="11">cv. UFG-1</strain>
    </source>
</reference>
<dbReference type="PANTHER" id="PTHR24186">
    <property type="entry name" value="PROTEIN PHOSPHATASE 1 REGULATORY SUBUNIT"/>
    <property type="match status" value="1"/>
</dbReference>
<keyword evidence="4 8" id="KW-1133">Transmembrane helix</keyword>
<dbReference type="GO" id="GO:0005886">
    <property type="term" value="C:plasma membrane"/>
    <property type="evidence" value="ECO:0007669"/>
    <property type="project" value="TreeGrafter"/>
</dbReference>
<sequence length="464" mass="51509">MPHTYPKKVIGYLLRMEIIRKLNEAAQAGNIDFLLQQLRSDSLILKTTTISPFPGSNPLEIACLAGHTAFVKEFLKHDNELVRQLNYDGLSPLHTAAAIGNLEIVREILKVDLGLCLLRGRERKIPLHTATVKGKVSVVRELLLACADSVEAMTSRGETALHLAVKYYQFDVLSDLMEHVKRFGKVEVISKKDEEGNTILHLAAAKKQHEVFNLVLGEMPAESISKIEVNSLNKMCHTALDLLLFLPSEAGDREIEDVIRGAGGLRATEITIPHLNNQNHLIHVGSNHQRTFTSPREITLKFFQYDVQRDSPSNVRNVLLLIATLITTTTFQAGLSPPTFQSRADQIPGTTKSDLSEGIGVSIDLVYGELMFIFFMYCNTIAFFLSLRMINVLIKGFPLIVPLRLSIVLLGFTYMASTPCRLLNIPMAWAVGVVLSGVGCAFVIGRRVFLARSCLYRSHDMTGS</sequence>
<feature type="transmembrane region" description="Helical" evidence="8">
    <location>
        <begin position="397"/>
        <end position="416"/>
    </location>
</feature>
<evidence type="ECO:0000256" key="6">
    <source>
        <dbReference type="ARBA" id="ARBA00023136"/>
    </source>
</evidence>
<evidence type="ECO:0000313" key="11">
    <source>
        <dbReference type="Proteomes" id="UP000231279"/>
    </source>
</evidence>
<dbReference type="InterPro" id="IPR002110">
    <property type="entry name" value="Ankyrin_rpt"/>
</dbReference>
<evidence type="ECO:0000256" key="3">
    <source>
        <dbReference type="ARBA" id="ARBA00022737"/>
    </source>
</evidence>
<dbReference type="Pfam" id="PF12796">
    <property type="entry name" value="Ank_2"/>
    <property type="match status" value="2"/>
</dbReference>
<organism evidence="10 11">
    <name type="scientific">Handroanthus impetiginosus</name>
    <dbReference type="NCBI Taxonomy" id="429701"/>
    <lineage>
        <taxon>Eukaryota</taxon>
        <taxon>Viridiplantae</taxon>
        <taxon>Streptophyta</taxon>
        <taxon>Embryophyta</taxon>
        <taxon>Tracheophyta</taxon>
        <taxon>Spermatophyta</taxon>
        <taxon>Magnoliopsida</taxon>
        <taxon>eudicotyledons</taxon>
        <taxon>Gunneridae</taxon>
        <taxon>Pentapetalae</taxon>
        <taxon>asterids</taxon>
        <taxon>lamiids</taxon>
        <taxon>Lamiales</taxon>
        <taxon>Bignoniaceae</taxon>
        <taxon>Crescentiina</taxon>
        <taxon>Tabebuia alliance</taxon>
        <taxon>Handroanthus</taxon>
    </lineage>
</organism>
<evidence type="ECO:0000256" key="4">
    <source>
        <dbReference type="ARBA" id="ARBA00022989"/>
    </source>
</evidence>
<evidence type="ECO:0000256" key="5">
    <source>
        <dbReference type="ARBA" id="ARBA00023043"/>
    </source>
</evidence>
<evidence type="ECO:0000259" key="9">
    <source>
        <dbReference type="Pfam" id="PF13962"/>
    </source>
</evidence>
<evidence type="ECO:0000256" key="7">
    <source>
        <dbReference type="PROSITE-ProRule" id="PRU00023"/>
    </source>
</evidence>
<comment type="caution">
    <text evidence="10">The sequence shown here is derived from an EMBL/GenBank/DDBJ whole genome shotgun (WGS) entry which is preliminary data.</text>
</comment>
<gene>
    <name evidence="10" type="ORF">CDL12_14429</name>
</gene>
<evidence type="ECO:0000256" key="8">
    <source>
        <dbReference type="SAM" id="Phobius"/>
    </source>
</evidence>
<dbReference type="STRING" id="429701.A0A2G9H622"/>
<keyword evidence="5 7" id="KW-0040">ANK repeat</keyword>
<keyword evidence="3" id="KW-0677">Repeat</keyword>
<dbReference type="InterPro" id="IPR036770">
    <property type="entry name" value="Ankyrin_rpt-contain_sf"/>
</dbReference>
<dbReference type="InterPro" id="IPR026961">
    <property type="entry name" value="PGG_dom"/>
</dbReference>
<evidence type="ECO:0000256" key="2">
    <source>
        <dbReference type="ARBA" id="ARBA00022692"/>
    </source>
</evidence>
<dbReference type="EMBL" id="NKXS01002575">
    <property type="protein sequence ID" value="PIN12968.1"/>
    <property type="molecule type" value="Genomic_DNA"/>
</dbReference>
<evidence type="ECO:0000313" key="10">
    <source>
        <dbReference type="EMBL" id="PIN12968.1"/>
    </source>
</evidence>
<comment type="subcellular location">
    <subcellularLocation>
        <location evidence="1">Membrane</location>
        <topology evidence="1">Multi-pass membrane protein</topology>
    </subcellularLocation>
</comment>
<dbReference type="PANTHER" id="PTHR24186:SF56">
    <property type="entry name" value="PGG DOMAIN-CONTAINING PROTEIN"/>
    <property type="match status" value="1"/>
</dbReference>
<dbReference type="AlphaFoldDB" id="A0A2G9H622"/>
<feature type="transmembrane region" description="Helical" evidence="8">
    <location>
        <begin position="365"/>
        <end position="385"/>
    </location>
</feature>
<dbReference type="SMART" id="SM00248">
    <property type="entry name" value="ANK"/>
    <property type="match status" value="5"/>
</dbReference>
<dbReference type="Proteomes" id="UP000231279">
    <property type="component" value="Unassembled WGS sequence"/>
</dbReference>
<dbReference type="Pfam" id="PF13962">
    <property type="entry name" value="PGG"/>
    <property type="match status" value="1"/>
</dbReference>
<dbReference type="PROSITE" id="PS50297">
    <property type="entry name" value="ANK_REP_REGION"/>
    <property type="match status" value="1"/>
</dbReference>
<accession>A0A2G9H622</accession>
<keyword evidence="2 8" id="KW-0812">Transmembrane</keyword>
<keyword evidence="11" id="KW-1185">Reference proteome</keyword>
<proteinExistence type="predicted"/>
<keyword evidence="6 8" id="KW-0472">Membrane</keyword>
<feature type="transmembrane region" description="Helical" evidence="8">
    <location>
        <begin position="428"/>
        <end position="449"/>
    </location>
</feature>
<feature type="repeat" description="ANK" evidence="7">
    <location>
        <begin position="88"/>
        <end position="110"/>
    </location>
</feature>
<feature type="domain" description="PGG" evidence="9">
    <location>
        <begin position="314"/>
        <end position="395"/>
    </location>
</feature>
<evidence type="ECO:0000256" key="1">
    <source>
        <dbReference type="ARBA" id="ARBA00004141"/>
    </source>
</evidence>
<dbReference type="PROSITE" id="PS50088">
    <property type="entry name" value="ANK_REPEAT"/>
    <property type="match status" value="1"/>
</dbReference>
<name>A0A2G9H622_9LAMI</name>
<dbReference type="SUPFAM" id="SSF48403">
    <property type="entry name" value="Ankyrin repeat"/>
    <property type="match status" value="1"/>
</dbReference>
<protein>
    <recommendedName>
        <fullName evidence="9">PGG domain-containing protein</fullName>
    </recommendedName>
</protein>
<dbReference type="OrthoDB" id="674805at2759"/>